<dbReference type="RefSeq" id="WP_179645757.1">
    <property type="nucleotide sequence ID" value="NZ_BAAAYY010000014.1"/>
</dbReference>
<keyword evidence="2" id="KW-1185">Reference proteome</keyword>
<organism evidence="1 2">
    <name type="scientific">Spinactinospora alkalitolerans</name>
    <dbReference type="NCBI Taxonomy" id="687207"/>
    <lineage>
        <taxon>Bacteria</taxon>
        <taxon>Bacillati</taxon>
        <taxon>Actinomycetota</taxon>
        <taxon>Actinomycetes</taxon>
        <taxon>Streptosporangiales</taxon>
        <taxon>Nocardiopsidaceae</taxon>
        <taxon>Spinactinospora</taxon>
    </lineage>
</organism>
<reference evidence="1 2" key="1">
    <citation type="submission" date="2020-07" db="EMBL/GenBank/DDBJ databases">
        <title>Sequencing the genomes of 1000 actinobacteria strains.</title>
        <authorList>
            <person name="Klenk H.-P."/>
        </authorList>
    </citation>
    <scope>NUCLEOTIDE SEQUENCE [LARGE SCALE GENOMIC DNA]</scope>
    <source>
        <strain evidence="1 2">CXB654</strain>
    </source>
</reference>
<dbReference type="EMBL" id="JACCCC010000001">
    <property type="protein sequence ID" value="NYE50247.1"/>
    <property type="molecule type" value="Genomic_DNA"/>
</dbReference>
<protein>
    <submittedName>
        <fullName evidence="1">Uncharacterized protein</fullName>
    </submittedName>
</protein>
<comment type="caution">
    <text evidence="1">The sequence shown here is derived from an EMBL/GenBank/DDBJ whole genome shotgun (WGS) entry which is preliminary data.</text>
</comment>
<proteinExistence type="predicted"/>
<gene>
    <name evidence="1" type="ORF">HDA32_005367</name>
</gene>
<evidence type="ECO:0000313" key="1">
    <source>
        <dbReference type="EMBL" id="NYE50247.1"/>
    </source>
</evidence>
<dbReference type="AlphaFoldDB" id="A0A852U3T5"/>
<dbReference type="Proteomes" id="UP000589036">
    <property type="component" value="Unassembled WGS sequence"/>
</dbReference>
<accession>A0A852U3T5</accession>
<evidence type="ECO:0000313" key="2">
    <source>
        <dbReference type="Proteomes" id="UP000589036"/>
    </source>
</evidence>
<sequence>MNLDADTLLVHRLGADLLTAVESASSDPGAVAAAAGLALSGADSSDPARAHKRQVALVGYLALVAVEVFARTRQGDAAGFAERITAELTRLAL</sequence>
<name>A0A852U3T5_9ACTN</name>